<keyword evidence="2" id="KW-1185">Reference proteome</keyword>
<protein>
    <submittedName>
        <fullName evidence="1">Uncharacterized protein</fullName>
    </submittedName>
</protein>
<reference evidence="1 2" key="1">
    <citation type="submission" date="2020-08" db="EMBL/GenBank/DDBJ databases">
        <title>Sequencing the genomes of 1000 actinobacteria strains.</title>
        <authorList>
            <person name="Klenk H.-P."/>
        </authorList>
    </citation>
    <scope>NUCLEOTIDE SEQUENCE [LARGE SCALE GENOMIC DNA]</scope>
    <source>
        <strain evidence="1 2">DSM 45507</strain>
    </source>
</reference>
<dbReference type="AlphaFoldDB" id="A0A7W9G3X5"/>
<dbReference type="Proteomes" id="UP000579153">
    <property type="component" value="Unassembled WGS sequence"/>
</dbReference>
<name>A0A7W9G3X5_9ACTN</name>
<evidence type="ECO:0000313" key="1">
    <source>
        <dbReference type="EMBL" id="MBB5776780.1"/>
    </source>
</evidence>
<comment type="caution">
    <text evidence="1">The sequence shown here is derived from an EMBL/GenBank/DDBJ whole genome shotgun (WGS) entry which is preliminary data.</text>
</comment>
<organism evidence="1 2">
    <name type="scientific">Nonomuraea jabiensis</name>
    <dbReference type="NCBI Taxonomy" id="882448"/>
    <lineage>
        <taxon>Bacteria</taxon>
        <taxon>Bacillati</taxon>
        <taxon>Actinomycetota</taxon>
        <taxon>Actinomycetes</taxon>
        <taxon>Streptosporangiales</taxon>
        <taxon>Streptosporangiaceae</taxon>
        <taxon>Nonomuraea</taxon>
    </lineage>
</organism>
<accession>A0A7W9G3X5</accession>
<sequence>MRLVWQEPHKAEDMVRVTAYTCDCKDTVYELCHAAGHSFIRRTQRSAGATQVHETYRWLRKEAQGVWIALLEGRAR</sequence>
<dbReference type="EMBL" id="JACHMB010000001">
    <property type="protein sequence ID" value="MBB5776780.1"/>
    <property type="molecule type" value="Genomic_DNA"/>
</dbReference>
<evidence type="ECO:0000313" key="2">
    <source>
        <dbReference type="Proteomes" id="UP000579153"/>
    </source>
</evidence>
<gene>
    <name evidence="1" type="ORF">HD596_003536</name>
</gene>
<proteinExistence type="predicted"/>